<name>A0ABT7BVW7_9CYAN</name>
<keyword evidence="2" id="KW-0067">ATP-binding</keyword>
<keyword evidence="2" id="KW-0547">Nucleotide-binding</keyword>
<dbReference type="SMART" id="SM00382">
    <property type="entry name" value="AAA"/>
    <property type="match status" value="1"/>
</dbReference>
<evidence type="ECO:0000313" key="3">
    <source>
        <dbReference type="Proteomes" id="UP001232992"/>
    </source>
</evidence>
<dbReference type="Pfam" id="PF22977">
    <property type="entry name" value="WHD"/>
    <property type="match status" value="1"/>
</dbReference>
<dbReference type="InterPro" id="IPR003959">
    <property type="entry name" value="ATPase_AAA_core"/>
</dbReference>
<dbReference type="Proteomes" id="UP001232992">
    <property type="component" value="Unassembled WGS sequence"/>
</dbReference>
<dbReference type="SUPFAM" id="SSF52540">
    <property type="entry name" value="P-loop containing nucleoside triphosphate hydrolases"/>
    <property type="match status" value="1"/>
</dbReference>
<organism evidence="2 3">
    <name type="scientific">Roseofilum casamattae BLCC-M143</name>
    <dbReference type="NCBI Taxonomy" id="3022442"/>
    <lineage>
        <taxon>Bacteria</taxon>
        <taxon>Bacillati</taxon>
        <taxon>Cyanobacteriota</taxon>
        <taxon>Cyanophyceae</taxon>
        <taxon>Desertifilales</taxon>
        <taxon>Desertifilaceae</taxon>
        <taxon>Roseofilum</taxon>
        <taxon>Roseofilum casamattae</taxon>
    </lineage>
</organism>
<dbReference type="EMBL" id="JAQOSQ010000003">
    <property type="protein sequence ID" value="MDJ1182659.1"/>
    <property type="molecule type" value="Genomic_DNA"/>
</dbReference>
<dbReference type="Pfam" id="PF00004">
    <property type="entry name" value="AAA"/>
    <property type="match status" value="1"/>
</dbReference>
<accession>A0ABT7BVW7</accession>
<proteinExistence type="predicted"/>
<protein>
    <submittedName>
        <fullName evidence="2">ATP-binding protein</fullName>
    </submittedName>
</protein>
<evidence type="ECO:0000259" key="1">
    <source>
        <dbReference type="SMART" id="SM00382"/>
    </source>
</evidence>
<dbReference type="InterPro" id="IPR003593">
    <property type="entry name" value="AAA+_ATPase"/>
</dbReference>
<dbReference type="PANTHER" id="PTHR46411">
    <property type="entry name" value="FAMILY ATPASE, PUTATIVE-RELATED"/>
    <property type="match status" value="1"/>
</dbReference>
<dbReference type="PANTHER" id="PTHR46411:SF3">
    <property type="entry name" value="AAA+ ATPASE DOMAIN-CONTAINING PROTEIN"/>
    <property type="match status" value="1"/>
</dbReference>
<evidence type="ECO:0000313" key="2">
    <source>
        <dbReference type="EMBL" id="MDJ1182659.1"/>
    </source>
</evidence>
<dbReference type="InterPro" id="IPR027417">
    <property type="entry name" value="P-loop_NTPase"/>
</dbReference>
<dbReference type="GO" id="GO:0005524">
    <property type="term" value="F:ATP binding"/>
    <property type="evidence" value="ECO:0007669"/>
    <property type="project" value="UniProtKB-KW"/>
</dbReference>
<gene>
    <name evidence="2" type="ORF">PMH09_05575</name>
</gene>
<feature type="domain" description="AAA+ ATPase" evidence="1">
    <location>
        <begin position="455"/>
        <end position="587"/>
    </location>
</feature>
<dbReference type="InterPro" id="IPR054472">
    <property type="entry name" value="WHD"/>
</dbReference>
<dbReference type="RefSeq" id="WP_283757310.1">
    <property type="nucleotide sequence ID" value="NZ_JAQOSQ010000003.1"/>
</dbReference>
<dbReference type="Gene3D" id="3.40.50.300">
    <property type="entry name" value="P-loop containing nucleotide triphosphate hydrolases"/>
    <property type="match status" value="1"/>
</dbReference>
<sequence length="672" mass="76170">MAFYASPIASEWYHYNLQYITVCANQMHDIIAGHVLAREQGETPGPQPPPTEVPWKFAEHPPALERLYALLELSPFERRILMLCIARTLHPFIANLCARFWGEGSPNYPTFQMALALFEESHWDAFHPQAPLRYWQVLNLGADEDLTHAKLEVDESILQFVLGNSYQDSEVARFIEPFIPSSLPLSASGQTIVRSTLSSFLTSRPSPVQLCGWSQEDKRAIAHTVAEQLNLHLQVLSTRYLPSDLKELKHFIFRWRRSMLLSPALLFLEHQPSGATEGDRRTVLSEFIRGMQSRYRRGSALPLILSTSIRFSVSNMSLLSFDVPKLTYYERLQLWQMYLGEATEELNGHLEAITSQFNLPSIAIQAACSSAMAAESDSEEDSTVSLGDRLWEFCRSQARPSLDDLAIRIETKATWEDLILPQQHKQTLYQMVAHLRQRSRVYEDWGFAGNERRGLGISALFSGQSGTGKTLAAGIIARKLNLDLYRIDLSSVVSKYIGETEKNLKQVFNAAEMGGAILLFDEADSLFGKRSEVQDSRDRYANMEVSYLLQSIEAYQGLCVLTTNLKGSIDQAFLRRIRFIVQFPFPDRDSREAIWTRIFPQKTPTEGLDTRKLSNLNVAGGNIRNIALNAAFLAADAGEPVMMKHLYQATKSEYIKLERLLTDKEVKGWILE</sequence>
<comment type="caution">
    <text evidence="2">The sequence shown here is derived from an EMBL/GenBank/DDBJ whole genome shotgun (WGS) entry which is preliminary data.</text>
</comment>
<keyword evidence="3" id="KW-1185">Reference proteome</keyword>
<reference evidence="2 3" key="1">
    <citation type="submission" date="2023-01" db="EMBL/GenBank/DDBJ databases">
        <title>Novel diversity within Roseofilum (Cyanobacteria; Desertifilaceae) from marine benthic mats with descriptions of four novel species.</title>
        <authorList>
            <person name="Wang Y."/>
            <person name="Berthold D.E."/>
            <person name="Hu J."/>
            <person name="Lefler F.W."/>
            <person name="Laughinghouse H.D. IV."/>
        </authorList>
    </citation>
    <scope>NUCLEOTIDE SEQUENCE [LARGE SCALE GENOMIC DNA]</scope>
    <source>
        <strain evidence="2 3">BLCC-M143</strain>
    </source>
</reference>
<dbReference type="CDD" id="cd19481">
    <property type="entry name" value="RecA-like_protease"/>
    <property type="match status" value="1"/>
</dbReference>